<dbReference type="InParanoid" id="E2BF58"/>
<proteinExistence type="predicted"/>
<name>E2BF58_HARSA</name>
<dbReference type="Pfam" id="PF08398">
    <property type="entry name" value="Phospholip_A2_4"/>
    <property type="match status" value="1"/>
</dbReference>
<dbReference type="InterPro" id="IPR013607">
    <property type="entry name" value="Phospholipase_A2-like"/>
</dbReference>
<feature type="domain" description="Phospholipase A2-like" evidence="1">
    <location>
        <begin position="1"/>
        <end position="59"/>
    </location>
</feature>
<evidence type="ECO:0000313" key="3">
    <source>
        <dbReference type="Proteomes" id="UP000008237"/>
    </source>
</evidence>
<feature type="non-terminal residue" evidence="2">
    <location>
        <position position="103"/>
    </location>
</feature>
<organism evidence="3">
    <name type="scientific">Harpegnathos saltator</name>
    <name type="common">Jerdon's jumping ant</name>
    <dbReference type="NCBI Taxonomy" id="610380"/>
    <lineage>
        <taxon>Eukaryota</taxon>
        <taxon>Metazoa</taxon>
        <taxon>Ecdysozoa</taxon>
        <taxon>Arthropoda</taxon>
        <taxon>Hexapoda</taxon>
        <taxon>Insecta</taxon>
        <taxon>Pterygota</taxon>
        <taxon>Neoptera</taxon>
        <taxon>Endopterygota</taxon>
        <taxon>Hymenoptera</taxon>
        <taxon>Apocrita</taxon>
        <taxon>Aculeata</taxon>
        <taxon>Formicoidea</taxon>
        <taxon>Formicidae</taxon>
        <taxon>Ponerinae</taxon>
        <taxon>Ponerini</taxon>
        <taxon>Harpegnathos</taxon>
    </lineage>
</organism>
<sequence>ELHIPGYQFCGSGTRLIKRLVRGDQDINLLHAACREHDIAYSRSNNLADRHAADKILAVKAWKRITSKDLTLGERAAAVVVWTAMKVKTKIGMGLKKKKLSKK</sequence>
<reference evidence="2 3" key="1">
    <citation type="journal article" date="2010" name="Science">
        <title>Genomic comparison of the ants Camponotus floridanus and Harpegnathos saltator.</title>
        <authorList>
            <person name="Bonasio R."/>
            <person name="Zhang G."/>
            <person name="Ye C."/>
            <person name="Mutti N.S."/>
            <person name="Fang X."/>
            <person name="Qin N."/>
            <person name="Donahue G."/>
            <person name="Yang P."/>
            <person name="Li Q."/>
            <person name="Li C."/>
            <person name="Zhang P."/>
            <person name="Huang Z."/>
            <person name="Berger S.L."/>
            <person name="Reinberg D."/>
            <person name="Wang J."/>
            <person name="Liebig J."/>
        </authorList>
    </citation>
    <scope>NUCLEOTIDE SEQUENCE [LARGE SCALE GENOMIC DNA]</scope>
    <source>
        <strain evidence="2 3">R22 G/1</strain>
    </source>
</reference>
<keyword evidence="3" id="KW-1185">Reference proteome</keyword>
<dbReference type="Proteomes" id="UP000008237">
    <property type="component" value="Unassembled WGS sequence"/>
</dbReference>
<dbReference type="GO" id="GO:0005198">
    <property type="term" value="F:structural molecule activity"/>
    <property type="evidence" value="ECO:0007669"/>
    <property type="project" value="InterPro"/>
</dbReference>
<accession>E2BF58</accession>
<evidence type="ECO:0000313" key="2">
    <source>
        <dbReference type="EMBL" id="EFN85673.1"/>
    </source>
</evidence>
<gene>
    <name evidence="2" type="ORF">EAI_03324</name>
</gene>
<dbReference type="AlphaFoldDB" id="E2BF58"/>
<evidence type="ECO:0000259" key="1">
    <source>
        <dbReference type="Pfam" id="PF08398"/>
    </source>
</evidence>
<dbReference type="EMBL" id="GL447946">
    <property type="protein sequence ID" value="EFN85673.1"/>
    <property type="molecule type" value="Genomic_DNA"/>
</dbReference>
<protein>
    <recommendedName>
        <fullName evidence="1">Phospholipase A2-like domain-containing protein</fullName>
    </recommendedName>
</protein>
<feature type="non-terminal residue" evidence="2">
    <location>
        <position position="1"/>
    </location>
</feature>